<keyword evidence="2" id="KW-1133">Transmembrane helix</keyword>
<feature type="compositionally biased region" description="Low complexity" evidence="1">
    <location>
        <begin position="64"/>
        <end position="87"/>
    </location>
</feature>
<evidence type="ECO:0000313" key="4">
    <source>
        <dbReference type="Proteomes" id="UP000295626"/>
    </source>
</evidence>
<feature type="transmembrane region" description="Helical" evidence="2">
    <location>
        <begin position="38"/>
        <end position="58"/>
    </location>
</feature>
<keyword evidence="2" id="KW-0472">Membrane</keyword>
<reference evidence="3 4" key="1">
    <citation type="submission" date="2019-02" db="EMBL/GenBank/DDBJ databases">
        <title>Draft genome sequences of novel Actinobacteria.</title>
        <authorList>
            <person name="Sahin N."/>
            <person name="Ay H."/>
            <person name="Saygin H."/>
        </authorList>
    </citation>
    <scope>NUCLEOTIDE SEQUENCE [LARGE SCALE GENOMIC DNA]</scope>
    <source>
        <strain evidence="3 4">JCM 30529</strain>
    </source>
</reference>
<comment type="caution">
    <text evidence="3">The sequence shown here is derived from an EMBL/GenBank/DDBJ whole genome shotgun (WGS) entry which is preliminary data.</text>
</comment>
<evidence type="ECO:0000256" key="1">
    <source>
        <dbReference type="SAM" id="MobiDB-lite"/>
    </source>
</evidence>
<proteinExistence type="predicted"/>
<keyword evidence="2" id="KW-0812">Transmembrane</keyword>
<evidence type="ECO:0000313" key="3">
    <source>
        <dbReference type="EMBL" id="TDC01866.1"/>
    </source>
</evidence>
<name>A0ABY2DL92_9ACTN</name>
<keyword evidence="4" id="KW-1185">Reference proteome</keyword>
<accession>A0ABY2DL92</accession>
<organism evidence="3 4">
    <name type="scientific">Micromonospora fluostatini</name>
    <dbReference type="NCBI Taxonomy" id="1629071"/>
    <lineage>
        <taxon>Bacteria</taxon>
        <taxon>Bacillati</taxon>
        <taxon>Actinomycetota</taxon>
        <taxon>Actinomycetes</taxon>
        <taxon>Micromonosporales</taxon>
        <taxon>Micromonosporaceae</taxon>
        <taxon>Micromonospora</taxon>
    </lineage>
</organism>
<protein>
    <recommendedName>
        <fullName evidence="5">Holin</fullName>
    </recommendedName>
</protein>
<dbReference type="EMBL" id="SMKE01000030">
    <property type="protein sequence ID" value="TDC01866.1"/>
    <property type="molecule type" value="Genomic_DNA"/>
</dbReference>
<dbReference type="Proteomes" id="UP000295626">
    <property type="component" value="Unassembled WGS sequence"/>
</dbReference>
<feature type="region of interest" description="Disordered" evidence="1">
    <location>
        <begin position="60"/>
        <end position="87"/>
    </location>
</feature>
<evidence type="ECO:0000256" key="2">
    <source>
        <dbReference type="SAM" id="Phobius"/>
    </source>
</evidence>
<gene>
    <name evidence="3" type="ORF">E1091_02020</name>
</gene>
<evidence type="ECO:0008006" key="5">
    <source>
        <dbReference type="Google" id="ProtNLM"/>
    </source>
</evidence>
<sequence length="87" mass="9122">MSWERLKQHVRDYACITAGLSILYQQTWVADPGQHSEILVTAAVALLTGPAVGGAIALRRETRATSAESGSPSEASSSPPDSSRPAS</sequence>